<name>W3X7C1_PESFW</name>
<dbReference type="OMA" id="TRCWYEM"/>
<feature type="compositionally biased region" description="Polar residues" evidence="1">
    <location>
        <begin position="21"/>
        <end position="31"/>
    </location>
</feature>
<dbReference type="Pfam" id="PF22586">
    <property type="entry name" value="ANCHR-like_BBOX"/>
    <property type="match status" value="1"/>
</dbReference>
<dbReference type="AlphaFoldDB" id="W3X7C1"/>
<dbReference type="HOGENOM" id="CLU_037982_1_1_1"/>
<dbReference type="Proteomes" id="UP000030651">
    <property type="component" value="Unassembled WGS sequence"/>
</dbReference>
<dbReference type="PANTHER" id="PTHR46603">
    <property type="entry name" value="ABSCISSION/NOCUT CHECKPOINT REGULATOR"/>
    <property type="match status" value="1"/>
</dbReference>
<dbReference type="CDD" id="cd19817">
    <property type="entry name" value="Bbox1_ANCHR-like"/>
    <property type="match status" value="1"/>
</dbReference>
<dbReference type="EMBL" id="KI912112">
    <property type="protein sequence ID" value="ETS81960.1"/>
    <property type="molecule type" value="Genomic_DNA"/>
</dbReference>
<gene>
    <name evidence="2" type="ORF">PFICI_06962</name>
</gene>
<evidence type="ECO:0000313" key="3">
    <source>
        <dbReference type="Proteomes" id="UP000030651"/>
    </source>
</evidence>
<sequence length="373" mass="40701">MTDPAGSDNNLLDRLNALKPTTVNLDGSSKSVAPADTIERAKPATREDGLSDRLKSLRQQADSAIPAPVQTQPQSIPTVTDTDIGTQGPATSAGSAREHDSADDLLDTDDQTLEELLADLHSDEQWLEEVAAEVTRSKDDEHRRVTALLEELGTASSHEQEIKTPGYDEDRAGDGNSEDDSDREDMQRDVDDVLARAMDEVDWESTNAPEEKSEVIKSSGPPKDDQNTTSLDPFNLPAVPTELQEQSDLPETSEKDADFEADITKRMAALNGLGDDSRTLPSAPTSQVDELGLPVAPTFAPADRPVPGIIKRHGYTDEDSKTWCTVCLEDGAIKCLGCDDDVYCARCWREMHVGPSAGYEERGHQWEKFVKGR</sequence>
<dbReference type="KEGG" id="pfy:PFICI_06962"/>
<evidence type="ECO:0000313" key="2">
    <source>
        <dbReference type="EMBL" id="ETS81960.1"/>
    </source>
</evidence>
<dbReference type="InParanoid" id="W3X7C1"/>
<feature type="compositionally biased region" description="Polar residues" evidence="1">
    <location>
        <begin position="69"/>
        <end position="94"/>
    </location>
</feature>
<feature type="region of interest" description="Disordered" evidence="1">
    <location>
        <begin position="21"/>
        <end position="107"/>
    </location>
</feature>
<feature type="compositionally biased region" description="Basic and acidic residues" evidence="1">
    <location>
        <begin position="37"/>
        <end position="55"/>
    </location>
</feature>
<feature type="region of interest" description="Disordered" evidence="1">
    <location>
        <begin position="133"/>
        <end position="188"/>
    </location>
</feature>
<evidence type="ECO:0000256" key="1">
    <source>
        <dbReference type="SAM" id="MobiDB-lite"/>
    </source>
</evidence>
<protein>
    <submittedName>
        <fullName evidence="2">Uncharacterized protein</fullName>
    </submittedName>
</protein>
<proteinExistence type="predicted"/>
<feature type="compositionally biased region" description="Basic and acidic residues" evidence="1">
    <location>
        <begin position="158"/>
        <end position="173"/>
    </location>
</feature>
<accession>W3X7C1</accession>
<feature type="compositionally biased region" description="Basic and acidic residues" evidence="1">
    <location>
        <begin position="135"/>
        <end position="144"/>
    </location>
</feature>
<dbReference type="RefSeq" id="XP_007833734.1">
    <property type="nucleotide sequence ID" value="XM_007835543.1"/>
</dbReference>
<feature type="region of interest" description="Disordered" evidence="1">
    <location>
        <begin position="200"/>
        <end position="236"/>
    </location>
</feature>
<dbReference type="OrthoDB" id="5407799at2759"/>
<dbReference type="STRING" id="1229662.W3X7C1"/>
<reference evidence="3" key="1">
    <citation type="journal article" date="2015" name="BMC Genomics">
        <title>Genomic and transcriptomic analysis of the endophytic fungus Pestalotiopsis fici reveals its lifestyle and high potential for synthesis of natural products.</title>
        <authorList>
            <person name="Wang X."/>
            <person name="Zhang X."/>
            <person name="Liu L."/>
            <person name="Xiang M."/>
            <person name="Wang W."/>
            <person name="Sun X."/>
            <person name="Che Y."/>
            <person name="Guo L."/>
            <person name="Liu G."/>
            <person name="Guo L."/>
            <person name="Wang C."/>
            <person name="Yin W.B."/>
            <person name="Stadler M."/>
            <person name="Zhang X."/>
            <person name="Liu X."/>
        </authorList>
    </citation>
    <scope>NUCLEOTIDE SEQUENCE [LARGE SCALE GENOMIC DNA]</scope>
    <source>
        <strain evidence="3">W106-1 / CGMCC3.15140</strain>
    </source>
</reference>
<dbReference type="GeneID" id="19271975"/>
<dbReference type="InterPro" id="IPR044553">
    <property type="entry name" value="Bbox1_ANCHR"/>
</dbReference>
<dbReference type="SUPFAM" id="SSF57845">
    <property type="entry name" value="B-box zinc-binding domain"/>
    <property type="match status" value="1"/>
</dbReference>
<dbReference type="PANTHER" id="PTHR46603:SF1">
    <property type="entry name" value="ABSCISSION_NOCUT CHECKPOINT REGULATOR"/>
    <property type="match status" value="1"/>
</dbReference>
<organism evidence="2 3">
    <name type="scientific">Pestalotiopsis fici (strain W106-1 / CGMCC3.15140)</name>
    <dbReference type="NCBI Taxonomy" id="1229662"/>
    <lineage>
        <taxon>Eukaryota</taxon>
        <taxon>Fungi</taxon>
        <taxon>Dikarya</taxon>
        <taxon>Ascomycota</taxon>
        <taxon>Pezizomycotina</taxon>
        <taxon>Sordariomycetes</taxon>
        <taxon>Xylariomycetidae</taxon>
        <taxon>Amphisphaeriales</taxon>
        <taxon>Sporocadaceae</taxon>
        <taxon>Pestalotiopsis</taxon>
    </lineage>
</organism>
<keyword evidence="3" id="KW-1185">Reference proteome</keyword>
<dbReference type="eggNOG" id="ENOG502SC2S">
    <property type="taxonomic scope" value="Eukaryota"/>
</dbReference>